<dbReference type="InterPro" id="IPR048583">
    <property type="entry name" value="RNase_E_G_thioredoxin-like"/>
</dbReference>
<dbReference type="NCBIfam" id="TIGR00757">
    <property type="entry name" value="RNaseEG"/>
    <property type="match status" value="1"/>
</dbReference>
<gene>
    <name evidence="17" type="ORF">Q3M24_11805</name>
</gene>
<evidence type="ECO:0000256" key="8">
    <source>
        <dbReference type="ARBA" id="ARBA00022694"/>
    </source>
</evidence>
<dbReference type="GO" id="GO:0000049">
    <property type="term" value="F:tRNA binding"/>
    <property type="evidence" value="ECO:0007669"/>
    <property type="project" value="UniProtKB-KW"/>
</dbReference>
<dbReference type="PANTHER" id="PTHR30001">
    <property type="entry name" value="RIBONUCLEASE"/>
    <property type="match status" value="1"/>
</dbReference>
<evidence type="ECO:0000256" key="6">
    <source>
        <dbReference type="ARBA" id="ARBA00022552"/>
    </source>
</evidence>
<evidence type="ECO:0000256" key="7">
    <source>
        <dbReference type="ARBA" id="ARBA00022555"/>
    </source>
</evidence>
<dbReference type="GO" id="GO:0005737">
    <property type="term" value="C:cytoplasm"/>
    <property type="evidence" value="ECO:0007669"/>
    <property type="project" value="UniProtKB-SubCell"/>
</dbReference>
<keyword evidence="5" id="KW-0963">Cytoplasm</keyword>
<keyword evidence="14" id="KW-0460">Magnesium</keyword>
<dbReference type="AlphaFoldDB" id="A0AAU8M254"/>
<comment type="cofactor">
    <cofactor evidence="1">
        <name>Mg(2+)</name>
        <dbReference type="ChEBI" id="CHEBI:18420"/>
    </cofactor>
</comment>
<dbReference type="GO" id="GO:0016787">
    <property type="term" value="F:hydrolase activity"/>
    <property type="evidence" value="ECO:0007669"/>
    <property type="project" value="UniProtKB-KW"/>
</dbReference>
<feature type="domain" description="S1 motif" evidence="16">
    <location>
        <begin position="59"/>
        <end position="149"/>
    </location>
</feature>
<keyword evidence="9" id="KW-0540">Nuclease</keyword>
<dbReference type="GO" id="GO:0006364">
    <property type="term" value="P:rRNA processing"/>
    <property type="evidence" value="ECO:0007669"/>
    <property type="project" value="UniProtKB-KW"/>
</dbReference>
<evidence type="ECO:0000256" key="1">
    <source>
        <dbReference type="ARBA" id="ARBA00001946"/>
    </source>
</evidence>
<organism evidence="17">
    <name type="scientific">Candidatus Electrothrix aestuarii</name>
    <dbReference type="NCBI Taxonomy" id="3062594"/>
    <lineage>
        <taxon>Bacteria</taxon>
        <taxon>Pseudomonadati</taxon>
        <taxon>Thermodesulfobacteriota</taxon>
        <taxon>Desulfobulbia</taxon>
        <taxon>Desulfobulbales</taxon>
        <taxon>Desulfobulbaceae</taxon>
        <taxon>Candidatus Electrothrix</taxon>
    </lineage>
</organism>
<evidence type="ECO:0000256" key="15">
    <source>
        <dbReference type="ARBA" id="ARBA00022884"/>
    </source>
</evidence>
<dbReference type="Gene3D" id="3.40.1260.20">
    <property type="entry name" value="Ribonuclease E, catalytic domain"/>
    <property type="match status" value="1"/>
</dbReference>
<evidence type="ECO:0000256" key="10">
    <source>
        <dbReference type="ARBA" id="ARBA00022723"/>
    </source>
</evidence>
<comment type="similarity">
    <text evidence="3">Belongs to the RNase E/G family. RNase G subfamily.</text>
</comment>
<dbReference type="GO" id="GO:0004540">
    <property type="term" value="F:RNA nuclease activity"/>
    <property type="evidence" value="ECO:0007669"/>
    <property type="project" value="InterPro"/>
</dbReference>
<name>A0AAU8M254_9BACT</name>
<keyword evidence="15" id="KW-0694">RNA-binding</keyword>
<dbReference type="InterPro" id="IPR012340">
    <property type="entry name" value="NA-bd_OB-fold"/>
</dbReference>
<dbReference type="Pfam" id="PF20833">
    <property type="entry name" value="RNase_E_G_Thio"/>
    <property type="match status" value="1"/>
</dbReference>
<dbReference type="CDD" id="cd04453">
    <property type="entry name" value="S1_RNase_E"/>
    <property type="match status" value="1"/>
</dbReference>
<evidence type="ECO:0000256" key="13">
    <source>
        <dbReference type="ARBA" id="ARBA00022801"/>
    </source>
</evidence>
<keyword evidence="7" id="KW-0820">tRNA-binding</keyword>
<keyword evidence="13" id="KW-0378">Hydrolase</keyword>
<dbReference type="SUPFAM" id="SSF50249">
    <property type="entry name" value="Nucleic acid-binding proteins"/>
    <property type="match status" value="1"/>
</dbReference>
<keyword evidence="10" id="KW-0479">Metal-binding</keyword>
<dbReference type="InterPro" id="IPR003029">
    <property type="entry name" value="S1_domain"/>
</dbReference>
<evidence type="ECO:0000256" key="11">
    <source>
        <dbReference type="ARBA" id="ARBA00022730"/>
    </source>
</evidence>
<dbReference type="GO" id="GO:0019843">
    <property type="term" value="F:rRNA binding"/>
    <property type="evidence" value="ECO:0007669"/>
    <property type="project" value="UniProtKB-KW"/>
</dbReference>
<protein>
    <recommendedName>
        <fullName evidence="4">Ribonuclease G</fullName>
    </recommendedName>
</protein>
<evidence type="ECO:0000313" key="17">
    <source>
        <dbReference type="EMBL" id="XCN75377.1"/>
    </source>
</evidence>
<evidence type="ECO:0000256" key="4">
    <source>
        <dbReference type="ARBA" id="ARBA00017719"/>
    </source>
</evidence>
<keyword evidence="11" id="KW-0699">rRNA-binding</keyword>
<dbReference type="PANTHER" id="PTHR30001:SF0">
    <property type="entry name" value="RIBONUCLEASE G"/>
    <property type="match status" value="1"/>
</dbReference>
<sequence>MSVEQAIADPSKRLPDSTRNMYTDIVINATPYENRIAVVERGNLLEFHLERPSEKGLVGNIYQGKVVRVLPGMQAAFVDIGLERTGFLYVDDIDMSMSQLADGELSYPSPVRNTPTNPAIEDMVKEGQTILVQIAKEPIGSKGARLTCHITLPCRNLVFMPLTDHIGISRKIEDEEVRDELRQKIERLRPEGTGFIVRTVAENVTAAEIEADMEFLLLLWDDIRSHAQRAVAPSLIYKDLDLVLRAVRDLFTESVNELVVDSQSMHERLLNFVMTFAPKLKSRIVYYDSEVPIFDAYGIEVNVGRAIDKKVWLRSGGYLIIETTEALTVVDVNTGRYVGKNNLNETIFKTNMEAVEEIAYQLRLRNIGGIIIIDFIDMEIEQHRDELYDTFQEAMRKDKNRVNILKVSEFGLVQMTRKRSSESLSQLMCEPCFYCGGEGIVKSRQTICYEIFRKIYRDNRTASGKSITIRVHPHIAATLSQDEAHHLRHLEKTTGKEITVSSVHNLHVHRYQVVWDE</sequence>
<dbReference type="Gene3D" id="2.40.50.140">
    <property type="entry name" value="Nucleic acid-binding proteins"/>
    <property type="match status" value="1"/>
</dbReference>
<reference evidence="17" key="2">
    <citation type="submission" date="2024-06" db="EMBL/GenBank/DDBJ databases">
        <authorList>
            <person name="Plum-Jensen L.E."/>
            <person name="Schramm A."/>
            <person name="Marshall I.P.G."/>
        </authorList>
    </citation>
    <scope>NUCLEOTIDE SEQUENCE</scope>
    <source>
        <strain evidence="17">Rat1</strain>
    </source>
</reference>
<evidence type="ECO:0000256" key="9">
    <source>
        <dbReference type="ARBA" id="ARBA00022722"/>
    </source>
</evidence>
<accession>A0AAU8M254</accession>
<dbReference type="KEGG" id="eaj:Q3M24_11805"/>
<dbReference type="InterPro" id="IPR004659">
    <property type="entry name" value="RNase_E/G"/>
</dbReference>
<keyword evidence="12" id="KW-0255">Endonuclease</keyword>
<evidence type="ECO:0000256" key="5">
    <source>
        <dbReference type="ARBA" id="ARBA00022490"/>
    </source>
</evidence>
<dbReference type="Pfam" id="PF10150">
    <property type="entry name" value="RNase_E_G"/>
    <property type="match status" value="1"/>
</dbReference>
<dbReference type="GO" id="GO:0008033">
    <property type="term" value="P:tRNA processing"/>
    <property type="evidence" value="ECO:0007669"/>
    <property type="project" value="UniProtKB-KW"/>
</dbReference>
<evidence type="ECO:0000256" key="3">
    <source>
        <dbReference type="ARBA" id="ARBA00005663"/>
    </source>
</evidence>
<reference evidence="17" key="1">
    <citation type="journal article" date="2024" name="Syst. Appl. Microbiol.">
        <title>First single-strain enrichments of Electrothrix cable bacteria, description of E. aestuarii sp. nov. and E. rattekaaiensis sp. nov., and proposal of a cable bacteria taxonomy following the rules of the SeqCode.</title>
        <authorList>
            <person name="Plum-Jensen L.E."/>
            <person name="Schramm A."/>
            <person name="Marshall I.P.G."/>
        </authorList>
    </citation>
    <scope>NUCLEOTIDE SEQUENCE</scope>
    <source>
        <strain evidence="17">Rat1</strain>
    </source>
</reference>
<keyword evidence="8" id="KW-0819">tRNA processing</keyword>
<comment type="subcellular location">
    <subcellularLocation>
        <location evidence="2">Cytoplasm</location>
    </subcellularLocation>
</comment>
<evidence type="ECO:0000256" key="2">
    <source>
        <dbReference type="ARBA" id="ARBA00004496"/>
    </source>
</evidence>
<dbReference type="EMBL" id="CP159373">
    <property type="protein sequence ID" value="XCN75377.1"/>
    <property type="molecule type" value="Genomic_DNA"/>
</dbReference>
<dbReference type="PROSITE" id="PS50126">
    <property type="entry name" value="S1"/>
    <property type="match status" value="1"/>
</dbReference>
<proteinExistence type="inferred from homology"/>
<evidence type="ECO:0000256" key="14">
    <source>
        <dbReference type="ARBA" id="ARBA00022842"/>
    </source>
</evidence>
<dbReference type="GO" id="GO:0004519">
    <property type="term" value="F:endonuclease activity"/>
    <property type="evidence" value="ECO:0007669"/>
    <property type="project" value="UniProtKB-KW"/>
</dbReference>
<keyword evidence="6" id="KW-0698">rRNA processing</keyword>
<evidence type="ECO:0000259" key="16">
    <source>
        <dbReference type="PROSITE" id="PS50126"/>
    </source>
</evidence>
<evidence type="ECO:0000256" key="12">
    <source>
        <dbReference type="ARBA" id="ARBA00022759"/>
    </source>
</evidence>
<dbReference type="GO" id="GO:0046872">
    <property type="term" value="F:metal ion binding"/>
    <property type="evidence" value="ECO:0007669"/>
    <property type="project" value="UniProtKB-KW"/>
</dbReference>
<dbReference type="SMART" id="SM00316">
    <property type="entry name" value="S1"/>
    <property type="match status" value="1"/>
</dbReference>
<dbReference type="InterPro" id="IPR019307">
    <property type="entry name" value="RNA-bd_AU-1/RNase_E/G"/>
</dbReference>